<dbReference type="EMBL" id="FOYT01000002">
    <property type="protein sequence ID" value="SFR58344.1"/>
    <property type="molecule type" value="Genomic_DNA"/>
</dbReference>
<protein>
    <submittedName>
        <fullName evidence="1">PQQ-like domain-containing protein</fullName>
    </submittedName>
</protein>
<organism evidence="1 2">
    <name type="scientific">Halogeometricum rufum</name>
    <dbReference type="NCBI Taxonomy" id="553469"/>
    <lineage>
        <taxon>Archaea</taxon>
        <taxon>Methanobacteriati</taxon>
        <taxon>Methanobacteriota</taxon>
        <taxon>Stenosarchaea group</taxon>
        <taxon>Halobacteria</taxon>
        <taxon>Halobacteriales</taxon>
        <taxon>Haloferacaceae</taxon>
        <taxon>Halogeometricum</taxon>
    </lineage>
</organism>
<sequence length="61" mass="6623">MPSTTSRRRFLAAFGAVRWRVPVDGYVESGVTVADGALFFATKGGESERGEDAEPRVYAVE</sequence>
<accession>A0A1I6HV82</accession>
<dbReference type="OrthoDB" id="136681at2157"/>
<dbReference type="Proteomes" id="UP000198531">
    <property type="component" value="Unassembled WGS sequence"/>
</dbReference>
<evidence type="ECO:0000313" key="1">
    <source>
        <dbReference type="EMBL" id="SFR58344.1"/>
    </source>
</evidence>
<dbReference type="AlphaFoldDB" id="A0A1I6HV82"/>
<dbReference type="Gene3D" id="2.40.10.480">
    <property type="match status" value="1"/>
</dbReference>
<reference evidence="2" key="1">
    <citation type="submission" date="2016-10" db="EMBL/GenBank/DDBJ databases">
        <authorList>
            <person name="Varghese N."/>
            <person name="Submissions S."/>
        </authorList>
    </citation>
    <scope>NUCLEOTIDE SEQUENCE [LARGE SCALE GENOMIC DNA]</scope>
    <source>
        <strain evidence="2">CGMCC 1.7736</strain>
    </source>
</reference>
<gene>
    <name evidence="1" type="ORF">SAMN04487947_2548</name>
</gene>
<proteinExistence type="predicted"/>
<dbReference type="RefSeq" id="WP_089808166.1">
    <property type="nucleotide sequence ID" value="NZ_FOYT01000002.1"/>
</dbReference>
<keyword evidence="2" id="KW-1185">Reference proteome</keyword>
<name>A0A1I6HV82_9EURY</name>
<evidence type="ECO:0000313" key="2">
    <source>
        <dbReference type="Proteomes" id="UP000198531"/>
    </source>
</evidence>